<feature type="domain" description="Heme NO-binding" evidence="1">
    <location>
        <begin position="2"/>
        <end position="155"/>
    </location>
</feature>
<name>A0ABQ5LVI0_9RHOB</name>
<evidence type="ECO:0000313" key="3">
    <source>
        <dbReference type="Proteomes" id="UP001144205"/>
    </source>
</evidence>
<dbReference type="Pfam" id="PF07700">
    <property type="entry name" value="HNOB"/>
    <property type="match status" value="1"/>
</dbReference>
<proteinExistence type="predicted"/>
<dbReference type="SUPFAM" id="SSF111126">
    <property type="entry name" value="Ligand-binding domain in the NO signalling and Golgi transport"/>
    <property type="match status" value="1"/>
</dbReference>
<dbReference type="Gene3D" id="3.90.1520.10">
    <property type="entry name" value="H-NOX domain"/>
    <property type="match status" value="1"/>
</dbReference>
<evidence type="ECO:0000313" key="2">
    <source>
        <dbReference type="EMBL" id="GKY88608.1"/>
    </source>
</evidence>
<dbReference type="InterPro" id="IPR011644">
    <property type="entry name" value="Heme_NO-bd"/>
</dbReference>
<dbReference type="EMBL" id="BROH01000007">
    <property type="protein sequence ID" value="GKY88608.1"/>
    <property type="molecule type" value="Genomic_DNA"/>
</dbReference>
<comment type="caution">
    <text evidence="2">The sequence shown here is derived from an EMBL/GenBank/DDBJ whole genome shotgun (WGS) entry which is preliminary data.</text>
</comment>
<dbReference type="InterPro" id="IPR024096">
    <property type="entry name" value="NO_sig/Golgi_transp_ligand-bd"/>
</dbReference>
<sequence>MHGMIIRSFEGFLRNTYGPQLWDALICGLDAGIDGFEPMFHYDDVLAARLVTAAARRLGKPRGALLEDFGTYLVAHPASERVRRLLRFGGVNYEDFLLSLEDLAGRARLAVPDLDLPELELTDCGAGEYRVSFTRPPPGAPQVFLGLLRAVADDYGALVIADYTGAPGARAGISLRLLKADFAEGKGFRLAARATGRAERTA</sequence>
<reference evidence="2" key="1">
    <citation type="journal article" date="2023" name="Int. J. Syst. Evol. Microbiol.">
        <title>Sinisalibacter aestuarii sp. nov., isolated from estuarine sediment of the Arakawa River.</title>
        <authorList>
            <person name="Arafat S.T."/>
            <person name="Hirano S."/>
            <person name="Sato A."/>
            <person name="Takeuchi K."/>
            <person name="Yasuda T."/>
            <person name="Terahara T."/>
            <person name="Hamada M."/>
            <person name="Kobayashi T."/>
        </authorList>
    </citation>
    <scope>NUCLEOTIDE SEQUENCE</scope>
    <source>
        <strain evidence="2">B-399</strain>
    </source>
</reference>
<keyword evidence="3" id="KW-1185">Reference proteome</keyword>
<protein>
    <recommendedName>
        <fullName evidence="1">Heme NO-binding domain-containing protein</fullName>
    </recommendedName>
</protein>
<dbReference type="InterPro" id="IPR038158">
    <property type="entry name" value="H-NOX_domain_sf"/>
</dbReference>
<gene>
    <name evidence="2" type="ORF">STA1M1_24770</name>
</gene>
<evidence type="ECO:0000259" key="1">
    <source>
        <dbReference type="Pfam" id="PF07700"/>
    </source>
</evidence>
<accession>A0ABQ5LVI0</accession>
<dbReference type="RefSeq" id="WP_281842647.1">
    <property type="nucleotide sequence ID" value="NZ_BROH01000007.1"/>
</dbReference>
<organism evidence="2 3">
    <name type="scientific">Sinisalibacter aestuarii</name>
    <dbReference type="NCBI Taxonomy" id="2949426"/>
    <lineage>
        <taxon>Bacteria</taxon>
        <taxon>Pseudomonadati</taxon>
        <taxon>Pseudomonadota</taxon>
        <taxon>Alphaproteobacteria</taxon>
        <taxon>Rhodobacterales</taxon>
        <taxon>Roseobacteraceae</taxon>
        <taxon>Sinisalibacter</taxon>
    </lineage>
</organism>
<dbReference type="Proteomes" id="UP001144205">
    <property type="component" value="Unassembled WGS sequence"/>
</dbReference>